<dbReference type="InterPro" id="IPR006612">
    <property type="entry name" value="THAP_Znf"/>
</dbReference>
<evidence type="ECO:0000256" key="4">
    <source>
        <dbReference type="ARBA" id="ARBA00023125"/>
    </source>
</evidence>
<evidence type="ECO:0000256" key="5">
    <source>
        <dbReference type="PROSITE-ProRule" id="PRU00309"/>
    </source>
</evidence>
<evidence type="ECO:0000313" key="7">
    <source>
        <dbReference type="EnsemblMetazoa" id="Aqu2.1.40088_001"/>
    </source>
</evidence>
<dbReference type="OMA" id="RTCCVMG"/>
<organism evidence="7">
    <name type="scientific">Amphimedon queenslandica</name>
    <name type="common">Sponge</name>
    <dbReference type="NCBI Taxonomy" id="400682"/>
    <lineage>
        <taxon>Eukaryota</taxon>
        <taxon>Metazoa</taxon>
        <taxon>Porifera</taxon>
        <taxon>Demospongiae</taxon>
        <taxon>Heteroscleromorpha</taxon>
        <taxon>Haplosclerida</taxon>
        <taxon>Niphatidae</taxon>
        <taxon>Amphimedon</taxon>
    </lineage>
</organism>
<dbReference type="PROSITE" id="PS50950">
    <property type="entry name" value="ZF_THAP"/>
    <property type="match status" value="1"/>
</dbReference>
<protein>
    <recommendedName>
        <fullName evidence="6">THAP-type domain-containing protein</fullName>
    </recommendedName>
</protein>
<proteinExistence type="predicted"/>
<dbReference type="Pfam" id="PF05485">
    <property type="entry name" value="THAP"/>
    <property type="match status" value="1"/>
</dbReference>
<accession>A0A1X7VKY5</accession>
<keyword evidence="2 5" id="KW-0863">Zinc-finger</keyword>
<dbReference type="AlphaFoldDB" id="A0A1X7VKY5"/>
<evidence type="ECO:0000256" key="3">
    <source>
        <dbReference type="ARBA" id="ARBA00022833"/>
    </source>
</evidence>
<reference evidence="7" key="1">
    <citation type="submission" date="2017-05" db="UniProtKB">
        <authorList>
            <consortium name="EnsemblMetazoa"/>
        </authorList>
    </citation>
    <scope>IDENTIFICATION</scope>
</reference>
<dbReference type="GO" id="GO:0003677">
    <property type="term" value="F:DNA binding"/>
    <property type="evidence" value="ECO:0007669"/>
    <property type="project" value="UniProtKB-UniRule"/>
</dbReference>
<dbReference type="GO" id="GO:0008270">
    <property type="term" value="F:zinc ion binding"/>
    <property type="evidence" value="ECO:0007669"/>
    <property type="project" value="UniProtKB-KW"/>
</dbReference>
<dbReference type="OrthoDB" id="7331812at2759"/>
<sequence>MTIDPLHVTSRVTRHFLSAILENNMVNFCAVVGCSKRSDRDNGVSFFRVPAEILHQGQRTCELSRKRRLLWLARIHRVDLKFAKFTQICTKHFVTGKPASLYD</sequence>
<dbReference type="EnsemblMetazoa" id="Aqu2.1.40088_001">
    <property type="protein sequence ID" value="Aqu2.1.40088_001"/>
    <property type="gene ID" value="Aqu2.1.40088"/>
</dbReference>
<evidence type="ECO:0000259" key="6">
    <source>
        <dbReference type="PROSITE" id="PS50950"/>
    </source>
</evidence>
<dbReference type="SUPFAM" id="SSF57716">
    <property type="entry name" value="Glucocorticoid receptor-like (DNA-binding domain)"/>
    <property type="match status" value="1"/>
</dbReference>
<keyword evidence="1" id="KW-0479">Metal-binding</keyword>
<keyword evidence="4 5" id="KW-0238">DNA-binding</keyword>
<evidence type="ECO:0000256" key="2">
    <source>
        <dbReference type="ARBA" id="ARBA00022771"/>
    </source>
</evidence>
<feature type="domain" description="THAP-type" evidence="6">
    <location>
        <begin position="25"/>
        <end position="103"/>
    </location>
</feature>
<dbReference type="InParanoid" id="A0A1X7VKY5"/>
<keyword evidence="3" id="KW-0862">Zinc</keyword>
<name>A0A1X7VKY5_AMPQE</name>
<evidence type="ECO:0000256" key="1">
    <source>
        <dbReference type="ARBA" id="ARBA00022723"/>
    </source>
</evidence>